<dbReference type="EnsemblPlants" id="AVESA.00010b.r2.7DG1346230.1">
    <property type="protein sequence ID" value="AVESA.00010b.r2.7DG1346230.1.CDS"/>
    <property type="gene ID" value="AVESA.00010b.r2.7DG1346230"/>
</dbReference>
<proteinExistence type="predicted"/>
<protein>
    <submittedName>
        <fullName evidence="1">Uncharacterized protein</fullName>
    </submittedName>
</protein>
<evidence type="ECO:0000313" key="1">
    <source>
        <dbReference type="EnsemblPlants" id="AVESA.00010b.r2.7DG1346230.1.CDS"/>
    </source>
</evidence>
<sequence>MVEEGNSSGVRACVTGGAGFIGSWLVKKLLQGGYTVHATLRSIGDEGKAGLLRRLVPLGAPAERLVLFEADLYDAASFAPAIAGCQFVFLVTTPSASEAAASTYKTAAEAAADAARVILRLCEESKTVKSVIHTASVTAASPLTEASSASAAVYRDFISESSWTATDINYPLRNEHFDKYIESKILSEKELLGYNDGESPAFEVVTLPCGLVAGDTVLGNVPETVESAVAPVTGREPYFMLPRILQRLLGSVPLVHVDDVCAAHIFCMEQPSVSGRFLCAAAYPSVHDVLDHYGRKYPHLDLDLLRETDEVLARVQSEREKLGGLGFRYKYNMEEILDESIGCVVRLGSLDASRLSVQQK</sequence>
<evidence type="ECO:0000313" key="2">
    <source>
        <dbReference type="Proteomes" id="UP001732700"/>
    </source>
</evidence>
<reference evidence="1" key="1">
    <citation type="submission" date="2021-05" db="EMBL/GenBank/DDBJ databases">
        <authorList>
            <person name="Scholz U."/>
            <person name="Mascher M."/>
            <person name="Fiebig A."/>
        </authorList>
    </citation>
    <scope>NUCLEOTIDE SEQUENCE [LARGE SCALE GENOMIC DNA]</scope>
</reference>
<accession>A0ACD6A6N8</accession>
<name>A0ACD6A6N8_AVESA</name>
<organism evidence="1 2">
    <name type="scientific">Avena sativa</name>
    <name type="common">Oat</name>
    <dbReference type="NCBI Taxonomy" id="4498"/>
    <lineage>
        <taxon>Eukaryota</taxon>
        <taxon>Viridiplantae</taxon>
        <taxon>Streptophyta</taxon>
        <taxon>Embryophyta</taxon>
        <taxon>Tracheophyta</taxon>
        <taxon>Spermatophyta</taxon>
        <taxon>Magnoliopsida</taxon>
        <taxon>Liliopsida</taxon>
        <taxon>Poales</taxon>
        <taxon>Poaceae</taxon>
        <taxon>BOP clade</taxon>
        <taxon>Pooideae</taxon>
        <taxon>Poodae</taxon>
        <taxon>Poeae</taxon>
        <taxon>Poeae Chloroplast Group 1 (Aveneae type)</taxon>
        <taxon>Aveninae</taxon>
        <taxon>Avena</taxon>
    </lineage>
</organism>
<dbReference type="Proteomes" id="UP001732700">
    <property type="component" value="Chromosome 7D"/>
</dbReference>
<reference evidence="1" key="2">
    <citation type="submission" date="2025-09" db="UniProtKB">
        <authorList>
            <consortium name="EnsemblPlants"/>
        </authorList>
    </citation>
    <scope>IDENTIFICATION</scope>
</reference>
<keyword evidence="2" id="KW-1185">Reference proteome</keyword>